<gene>
    <name evidence="1" type="ORF">GCM10009854_06390</name>
</gene>
<dbReference type="Proteomes" id="UP001501218">
    <property type="component" value="Unassembled WGS sequence"/>
</dbReference>
<evidence type="ECO:0000313" key="1">
    <source>
        <dbReference type="EMBL" id="GAA2333685.1"/>
    </source>
</evidence>
<accession>A0ABN3FMS1</accession>
<sequence length="240" mass="26413">MNEQRPVYTATISREDNMWVAVVDELPGGATDTPNFADLEVYVPDMIASLTDTEPADFTVRWRYEHGGRDLTERLANYLEWEKWCGFAAAERDQARRAAIEEMRAAGLSLRAIADVVDLSHQRIAQIAGAEPPAPEVSYPQISITAEFVQHALHAWKAQERGDAGLADREHAQAHASARQIRETNEDYRPDIAGAPSQLAVNALAALLTRALRTDADERRSFLAAVSHVLTTAAEEPGVA</sequence>
<proteinExistence type="predicted"/>
<protein>
    <submittedName>
        <fullName evidence="1">Uncharacterized protein</fullName>
    </submittedName>
</protein>
<dbReference type="EMBL" id="BAAARA010000002">
    <property type="protein sequence ID" value="GAA2333685.1"/>
    <property type="molecule type" value="Genomic_DNA"/>
</dbReference>
<name>A0ABN3FMS1_9PSEU</name>
<evidence type="ECO:0000313" key="2">
    <source>
        <dbReference type="Proteomes" id="UP001501218"/>
    </source>
</evidence>
<keyword evidence="2" id="KW-1185">Reference proteome</keyword>
<reference evidence="1 2" key="1">
    <citation type="journal article" date="2019" name="Int. J. Syst. Evol. Microbiol.">
        <title>The Global Catalogue of Microorganisms (GCM) 10K type strain sequencing project: providing services to taxonomists for standard genome sequencing and annotation.</title>
        <authorList>
            <consortium name="The Broad Institute Genomics Platform"/>
            <consortium name="The Broad Institute Genome Sequencing Center for Infectious Disease"/>
            <person name="Wu L."/>
            <person name="Ma J."/>
        </authorList>
    </citation>
    <scope>NUCLEOTIDE SEQUENCE [LARGE SCALE GENOMIC DNA]</scope>
    <source>
        <strain evidence="1 2">JCM 16221</strain>
    </source>
</reference>
<comment type="caution">
    <text evidence="1">The sequence shown here is derived from an EMBL/GenBank/DDBJ whole genome shotgun (WGS) entry which is preliminary data.</text>
</comment>
<dbReference type="RefSeq" id="WP_344126336.1">
    <property type="nucleotide sequence ID" value="NZ_BAAARA010000002.1"/>
</dbReference>
<organism evidence="1 2">
    <name type="scientific">Saccharopolyspora halophila</name>
    <dbReference type="NCBI Taxonomy" id="405551"/>
    <lineage>
        <taxon>Bacteria</taxon>
        <taxon>Bacillati</taxon>
        <taxon>Actinomycetota</taxon>
        <taxon>Actinomycetes</taxon>
        <taxon>Pseudonocardiales</taxon>
        <taxon>Pseudonocardiaceae</taxon>
        <taxon>Saccharopolyspora</taxon>
    </lineage>
</organism>